<dbReference type="Pfam" id="PF00067">
    <property type="entry name" value="p450"/>
    <property type="match status" value="1"/>
</dbReference>
<dbReference type="Proteomes" id="UP000605361">
    <property type="component" value="Unassembled WGS sequence"/>
</dbReference>
<accession>A0A931F0W7</accession>
<keyword evidence="2" id="KW-0812">Transmembrane</keyword>
<dbReference type="GO" id="GO:0004497">
    <property type="term" value="F:monooxygenase activity"/>
    <property type="evidence" value="ECO:0007669"/>
    <property type="project" value="InterPro"/>
</dbReference>
<dbReference type="InterPro" id="IPR036396">
    <property type="entry name" value="Cyt_P450_sf"/>
</dbReference>
<dbReference type="InterPro" id="IPR001128">
    <property type="entry name" value="Cyt_P450"/>
</dbReference>
<comment type="similarity">
    <text evidence="1">Belongs to the cytochrome P450 family.</text>
</comment>
<dbReference type="PANTHER" id="PTHR24305">
    <property type="entry name" value="CYTOCHROME P450"/>
    <property type="match status" value="1"/>
</dbReference>
<evidence type="ECO:0000256" key="2">
    <source>
        <dbReference type="SAM" id="Phobius"/>
    </source>
</evidence>
<feature type="transmembrane region" description="Helical" evidence="2">
    <location>
        <begin position="208"/>
        <end position="231"/>
    </location>
</feature>
<dbReference type="InterPro" id="IPR050121">
    <property type="entry name" value="Cytochrome_P450_monoxygenase"/>
</dbReference>
<evidence type="ECO:0000256" key="1">
    <source>
        <dbReference type="ARBA" id="ARBA00010617"/>
    </source>
</evidence>
<evidence type="ECO:0000313" key="3">
    <source>
        <dbReference type="EMBL" id="MBF8191299.1"/>
    </source>
</evidence>
<gene>
    <name evidence="3" type="ORF">ITP53_37490</name>
</gene>
<keyword evidence="2" id="KW-0472">Membrane</keyword>
<reference evidence="3" key="1">
    <citation type="submission" date="2020-11" db="EMBL/GenBank/DDBJ databases">
        <title>Whole-genome analyses of Nonomuraea sp. K274.</title>
        <authorList>
            <person name="Veyisoglu A."/>
        </authorList>
    </citation>
    <scope>NUCLEOTIDE SEQUENCE</scope>
    <source>
        <strain evidence="3">K274</strain>
    </source>
</reference>
<name>A0A931F0W7_9ACTN</name>
<sequence length="381" mass="41053">GVPRGLPRAGVVESLRLSAFLVPPGFPHAAPARDVLRARTLLARLEARYGGRPVLVRRPKGPALLVMNGRDALRVLSEEAGAYTPAVEERPSGLPTDVLRPAFIEVARQESAALTDGVVDHARLDACWQRVARRCVYGAGAAGDEQLTKLLAGITRAGRRRSGRRQEILSGRYDARIIDHLRRAEPGSLAGLIAETSDGAESRGLMQAAFWLMGLGVAAAGLMRTLALLAAHPAHRKAARTDADHLRACLREAQRLWPPVPALSRVSTEDTTWYGATLPAGTTVLVPIAAHQRSPRLPYANTFAPEIWLNGTAAGEWWARPGCDGVHLTLAVGVAFLGGILRTARPKPVGRTLSPHRPLPYTLDVSRLRVTMRPARPSRCG</sequence>
<keyword evidence="2" id="KW-1133">Transmembrane helix</keyword>
<organism evidence="3 4">
    <name type="scientific">Nonomuraea cypriaca</name>
    <dbReference type="NCBI Taxonomy" id="1187855"/>
    <lineage>
        <taxon>Bacteria</taxon>
        <taxon>Bacillati</taxon>
        <taxon>Actinomycetota</taxon>
        <taxon>Actinomycetes</taxon>
        <taxon>Streptosporangiales</taxon>
        <taxon>Streptosporangiaceae</taxon>
        <taxon>Nonomuraea</taxon>
    </lineage>
</organism>
<dbReference type="SUPFAM" id="SSF48264">
    <property type="entry name" value="Cytochrome P450"/>
    <property type="match status" value="1"/>
</dbReference>
<dbReference type="PANTHER" id="PTHR24305:SF166">
    <property type="entry name" value="CYTOCHROME P450 12A4, MITOCHONDRIAL-RELATED"/>
    <property type="match status" value="1"/>
</dbReference>
<dbReference type="GO" id="GO:0020037">
    <property type="term" value="F:heme binding"/>
    <property type="evidence" value="ECO:0007669"/>
    <property type="project" value="InterPro"/>
</dbReference>
<dbReference type="RefSeq" id="WP_195900209.1">
    <property type="nucleotide sequence ID" value="NZ_JADOGI010000155.1"/>
</dbReference>
<comment type="caution">
    <text evidence="3">The sequence shown here is derived from an EMBL/GenBank/DDBJ whole genome shotgun (WGS) entry which is preliminary data.</text>
</comment>
<feature type="non-terminal residue" evidence="3">
    <location>
        <position position="1"/>
    </location>
</feature>
<keyword evidence="4" id="KW-1185">Reference proteome</keyword>
<dbReference type="EMBL" id="JADOGI010000155">
    <property type="protein sequence ID" value="MBF8191299.1"/>
    <property type="molecule type" value="Genomic_DNA"/>
</dbReference>
<proteinExistence type="inferred from homology"/>
<dbReference type="AlphaFoldDB" id="A0A931F0W7"/>
<dbReference type="Gene3D" id="1.10.630.10">
    <property type="entry name" value="Cytochrome P450"/>
    <property type="match status" value="1"/>
</dbReference>
<protein>
    <submittedName>
        <fullName evidence="3">Cytochrome P450</fullName>
    </submittedName>
</protein>
<evidence type="ECO:0000313" key="4">
    <source>
        <dbReference type="Proteomes" id="UP000605361"/>
    </source>
</evidence>
<dbReference type="GO" id="GO:0005506">
    <property type="term" value="F:iron ion binding"/>
    <property type="evidence" value="ECO:0007669"/>
    <property type="project" value="InterPro"/>
</dbReference>
<dbReference type="GO" id="GO:0016705">
    <property type="term" value="F:oxidoreductase activity, acting on paired donors, with incorporation or reduction of molecular oxygen"/>
    <property type="evidence" value="ECO:0007669"/>
    <property type="project" value="InterPro"/>
</dbReference>